<evidence type="ECO:0000256" key="5">
    <source>
        <dbReference type="ARBA" id="ARBA00022840"/>
    </source>
</evidence>
<dbReference type="InterPro" id="IPR036640">
    <property type="entry name" value="ABC1_TM_sf"/>
</dbReference>
<dbReference type="PANTHER" id="PTHR24221">
    <property type="entry name" value="ATP-BINDING CASSETTE SUB-FAMILY B"/>
    <property type="match status" value="1"/>
</dbReference>
<evidence type="ECO:0008006" key="13">
    <source>
        <dbReference type="Google" id="ProtNLM"/>
    </source>
</evidence>
<evidence type="ECO:0000256" key="1">
    <source>
        <dbReference type="ARBA" id="ARBA00004651"/>
    </source>
</evidence>
<dbReference type="SUPFAM" id="SSF90123">
    <property type="entry name" value="ABC transporter transmembrane region"/>
    <property type="match status" value="1"/>
</dbReference>
<comment type="caution">
    <text evidence="11">The sequence shown here is derived from an EMBL/GenBank/DDBJ whole genome shotgun (WGS) entry which is preliminary data.</text>
</comment>
<evidence type="ECO:0000256" key="3">
    <source>
        <dbReference type="ARBA" id="ARBA00022692"/>
    </source>
</evidence>
<feature type="transmembrane region" description="Helical" evidence="8">
    <location>
        <begin position="47"/>
        <end position="68"/>
    </location>
</feature>
<dbReference type="Pfam" id="PF00005">
    <property type="entry name" value="ABC_tran"/>
    <property type="match status" value="1"/>
</dbReference>
<dbReference type="CDD" id="cd07346">
    <property type="entry name" value="ABC_6TM_exporters"/>
    <property type="match status" value="1"/>
</dbReference>
<dbReference type="GO" id="GO:0016887">
    <property type="term" value="F:ATP hydrolysis activity"/>
    <property type="evidence" value="ECO:0007669"/>
    <property type="project" value="InterPro"/>
</dbReference>
<dbReference type="GO" id="GO:0034040">
    <property type="term" value="F:ATPase-coupled lipid transmembrane transporter activity"/>
    <property type="evidence" value="ECO:0007669"/>
    <property type="project" value="TreeGrafter"/>
</dbReference>
<dbReference type="GO" id="GO:0140359">
    <property type="term" value="F:ABC-type transporter activity"/>
    <property type="evidence" value="ECO:0007669"/>
    <property type="project" value="InterPro"/>
</dbReference>
<dbReference type="InterPro" id="IPR011527">
    <property type="entry name" value="ABC1_TM_dom"/>
</dbReference>
<keyword evidence="5" id="KW-0067">ATP-binding</keyword>
<dbReference type="Gene3D" id="1.20.1560.10">
    <property type="entry name" value="ABC transporter type 1, transmembrane domain"/>
    <property type="match status" value="2"/>
</dbReference>
<keyword evidence="2" id="KW-0813">Transport</keyword>
<organism evidence="11 12">
    <name type="scientific">OM182 bacterium MED-G24</name>
    <dbReference type="NCBI Taxonomy" id="1986255"/>
    <lineage>
        <taxon>Bacteria</taxon>
        <taxon>Pseudomonadati</taxon>
        <taxon>Pseudomonadota</taxon>
        <taxon>Gammaproteobacteria</taxon>
        <taxon>OMG group</taxon>
        <taxon>OM182 clade</taxon>
    </lineage>
</organism>
<dbReference type="InterPro" id="IPR003439">
    <property type="entry name" value="ABC_transporter-like_ATP-bd"/>
</dbReference>
<dbReference type="SMART" id="SM00382">
    <property type="entry name" value="AAA"/>
    <property type="match status" value="1"/>
</dbReference>
<sequence>MWFAKIVAFMSSSSLNGSTSDPEPSASAHQVAQRPSRFRQLLRLVRPYRYALMQCLAIMLLLSGLNMFYPLLFAEIIGRALPNQDMELFMSCLVGMLSIRMIGEGLGLWNGHLLRLVGGRVIFSLRKKMYDHVQKLSLGFFESRSPGEINARLMGDTASLTNLVTGTLLRTIEAVFTAIIIVCLLFYLDWRIALVALAVTPLHFMSYFMFERRLSHESWKATEKNSQVSGKTHEVFDASKVVKGYSAERREVRTLVGQLREGHEIQLQSGWLSSSWGAFTNSVSHIGTLIVMVACGLVVMWLDLDGFTEAEGREAIQQGVVTFSAMIAYVGMLYAPISQLIGVVGQIIPARVGLMRVYEILDLEPDIVDEAHAIRRDVVGRVEFEDVGFAYPMSKQVLTNITFTAEPGQSIALVGPSGAGKTTVANLIARFYDASEGTIRIDGIDVEEYAIHSLRNQMSMVLQETYLFRGTVRENLLYGKPDATDAEVVQAATLANAHEFVQALPYGYDTILGAHGARISVGQRQRLAIARALIRDPRLLILDEATSALDTASEMKVQEALSTLMSDRTTFIIAHRLSTIRDADIILVLDDGRIVQKGTHEELISIDGLFRKLYDPLWAREKEKQEEEELRALAEAETRESES</sequence>
<comment type="subcellular location">
    <subcellularLocation>
        <location evidence="1">Cell membrane</location>
        <topology evidence="1">Multi-pass membrane protein</topology>
    </subcellularLocation>
</comment>
<evidence type="ECO:0000313" key="11">
    <source>
        <dbReference type="EMBL" id="PDH40817.1"/>
    </source>
</evidence>
<dbReference type="GO" id="GO:0005886">
    <property type="term" value="C:plasma membrane"/>
    <property type="evidence" value="ECO:0007669"/>
    <property type="project" value="UniProtKB-SubCell"/>
</dbReference>
<evidence type="ECO:0000256" key="8">
    <source>
        <dbReference type="SAM" id="Phobius"/>
    </source>
</evidence>
<dbReference type="InterPro" id="IPR039421">
    <property type="entry name" value="Type_1_exporter"/>
</dbReference>
<feature type="domain" description="ABC transporter" evidence="9">
    <location>
        <begin position="382"/>
        <end position="616"/>
    </location>
</feature>
<dbReference type="PANTHER" id="PTHR24221:SF654">
    <property type="entry name" value="ATP-BINDING CASSETTE SUB-FAMILY B MEMBER 6"/>
    <property type="match status" value="1"/>
</dbReference>
<dbReference type="GO" id="GO:0005524">
    <property type="term" value="F:ATP binding"/>
    <property type="evidence" value="ECO:0007669"/>
    <property type="project" value="UniProtKB-KW"/>
</dbReference>
<dbReference type="FunFam" id="3.40.50.300:FF:000287">
    <property type="entry name" value="Multidrug ABC transporter ATP-binding protein"/>
    <property type="match status" value="1"/>
</dbReference>
<feature type="transmembrane region" description="Helical" evidence="8">
    <location>
        <begin position="168"/>
        <end position="187"/>
    </location>
</feature>
<evidence type="ECO:0000256" key="7">
    <source>
        <dbReference type="ARBA" id="ARBA00023136"/>
    </source>
</evidence>
<gene>
    <name evidence="11" type="ORF">CNE99_02660</name>
</gene>
<dbReference type="Gene3D" id="3.40.50.300">
    <property type="entry name" value="P-loop containing nucleotide triphosphate hydrolases"/>
    <property type="match status" value="1"/>
</dbReference>
<dbReference type="Pfam" id="PF00664">
    <property type="entry name" value="ABC_membrane"/>
    <property type="match status" value="1"/>
</dbReference>
<protein>
    <recommendedName>
        <fullName evidence="13">ABC transporter ATP-binding protein</fullName>
    </recommendedName>
</protein>
<dbReference type="EMBL" id="NTKD01000008">
    <property type="protein sequence ID" value="PDH40817.1"/>
    <property type="molecule type" value="Genomic_DNA"/>
</dbReference>
<reference evidence="11 12" key="1">
    <citation type="submission" date="2017-08" db="EMBL/GenBank/DDBJ databases">
        <title>Fine stratification of microbial communities through a metagenomic profile of the photic zone.</title>
        <authorList>
            <person name="Haro-Moreno J.M."/>
            <person name="Lopez-Perez M."/>
            <person name="De La Torre J."/>
            <person name="Picazo A."/>
            <person name="Camacho A."/>
            <person name="Rodriguez-Valera F."/>
        </authorList>
    </citation>
    <scope>NUCLEOTIDE SEQUENCE [LARGE SCALE GENOMIC DNA]</scope>
    <source>
        <strain evidence="11">MED-G24</strain>
    </source>
</reference>
<dbReference type="Proteomes" id="UP000219327">
    <property type="component" value="Unassembled WGS sequence"/>
</dbReference>
<keyword evidence="3 8" id="KW-0812">Transmembrane</keyword>
<evidence type="ECO:0000256" key="2">
    <source>
        <dbReference type="ARBA" id="ARBA00022448"/>
    </source>
</evidence>
<name>A0A2A5WX71_9GAMM</name>
<dbReference type="AlphaFoldDB" id="A0A2A5WX71"/>
<feature type="transmembrane region" description="Helical" evidence="8">
    <location>
        <begin position="283"/>
        <end position="302"/>
    </location>
</feature>
<feature type="transmembrane region" description="Helical" evidence="8">
    <location>
        <begin position="322"/>
        <end position="348"/>
    </location>
</feature>
<evidence type="ECO:0000256" key="6">
    <source>
        <dbReference type="ARBA" id="ARBA00022989"/>
    </source>
</evidence>
<evidence type="ECO:0000256" key="4">
    <source>
        <dbReference type="ARBA" id="ARBA00022741"/>
    </source>
</evidence>
<proteinExistence type="predicted"/>
<evidence type="ECO:0000313" key="12">
    <source>
        <dbReference type="Proteomes" id="UP000219327"/>
    </source>
</evidence>
<dbReference type="InterPro" id="IPR017871">
    <property type="entry name" value="ABC_transporter-like_CS"/>
</dbReference>
<feature type="transmembrane region" description="Helical" evidence="8">
    <location>
        <begin position="193"/>
        <end position="210"/>
    </location>
</feature>
<keyword evidence="4" id="KW-0547">Nucleotide-binding</keyword>
<keyword evidence="7 8" id="KW-0472">Membrane</keyword>
<feature type="domain" description="ABC transmembrane type-1" evidence="10">
    <location>
        <begin position="56"/>
        <end position="347"/>
    </location>
</feature>
<keyword evidence="6 8" id="KW-1133">Transmembrane helix</keyword>
<dbReference type="PROSITE" id="PS00211">
    <property type="entry name" value="ABC_TRANSPORTER_1"/>
    <property type="match status" value="1"/>
</dbReference>
<dbReference type="PROSITE" id="PS50929">
    <property type="entry name" value="ABC_TM1F"/>
    <property type="match status" value="1"/>
</dbReference>
<dbReference type="SUPFAM" id="SSF52540">
    <property type="entry name" value="P-loop containing nucleoside triphosphate hydrolases"/>
    <property type="match status" value="1"/>
</dbReference>
<evidence type="ECO:0000259" key="9">
    <source>
        <dbReference type="PROSITE" id="PS50893"/>
    </source>
</evidence>
<evidence type="ECO:0000259" key="10">
    <source>
        <dbReference type="PROSITE" id="PS50929"/>
    </source>
</evidence>
<dbReference type="PROSITE" id="PS50893">
    <property type="entry name" value="ABC_TRANSPORTER_2"/>
    <property type="match status" value="1"/>
</dbReference>
<dbReference type="InterPro" id="IPR003593">
    <property type="entry name" value="AAA+_ATPase"/>
</dbReference>
<accession>A0A2A5WX71</accession>
<dbReference type="InterPro" id="IPR027417">
    <property type="entry name" value="P-loop_NTPase"/>
</dbReference>